<dbReference type="PIRSF" id="PIRSF006603">
    <property type="entry name" value="DinF"/>
    <property type="match status" value="1"/>
</dbReference>
<evidence type="ECO:0000256" key="2">
    <source>
        <dbReference type="ARBA" id="ARBA00022448"/>
    </source>
</evidence>
<dbReference type="InterPro" id="IPR050222">
    <property type="entry name" value="MATE_MdtK"/>
</dbReference>
<dbReference type="GO" id="GO:0006811">
    <property type="term" value="P:monoatomic ion transport"/>
    <property type="evidence" value="ECO:0007669"/>
    <property type="project" value="UniProtKB-KW"/>
</dbReference>
<evidence type="ECO:0000256" key="5">
    <source>
        <dbReference type="ARBA" id="ARBA00022692"/>
    </source>
</evidence>
<evidence type="ECO:0000256" key="4">
    <source>
        <dbReference type="ARBA" id="ARBA00022475"/>
    </source>
</evidence>
<keyword evidence="12" id="KW-1185">Reference proteome</keyword>
<dbReference type="InterPro" id="IPR002528">
    <property type="entry name" value="MATE_fam"/>
</dbReference>
<evidence type="ECO:0000256" key="9">
    <source>
        <dbReference type="ARBA" id="ARBA00031636"/>
    </source>
</evidence>
<gene>
    <name evidence="11" type="primary">mdtK</name>
    <name evidence="11" type="ORF">AQS8620_02134</name>
</gene>
<organism evidence="11 12">
    <name type="scientific">Aquimixticola soesokkakensis</name>
    <dbReference type="NCBI Taxonomy" id="1519096"/>
    <lineage>
        <taxon>Bacteria</taxon>
        <taxon>Pseudomonadati</taxon>
        <taxon>Pseudomonadota</taxon>
        <taxon>Alphaproteobacteria</taxon>
        <taxon>Rhodobacterales</taxon>
        <taxon>Paracoccaceae</taxon>
        <taxon>Aquimixticola</taxon>
    </lineage>
</organism>
<evidence type="ECO:0000313" key="12">
    <source>
        <dbReference type="Proteomes" id="UP000193862"/>
    </source>
</evidence>
<accession>A0A1Y5SVR6</accession>
<dbReference type="EMBL" id="FWFS01000007">
    <property type="protein sequence ID" value="SLN49731.1"/>
    <property type="molecule type" value="Genomic_DNA"/>
</dbReference>
<protein>
    <recommendedName>
        <fullName evidence="9">Multidrug-efflux transporter</fullName>
    </recommendedName>
</protein>
<evidence type="ECO:0000313" key="11">
    <source>
        <dbReference type="EMBL" id="SLN49731.1"/>
    </source>
</evidence>
<keyword evidence="4" id="KW-1003">Cell membrane</keyword>
<feature type="transmembrane region" description="Helical" evidence="10">
    <location>
        <begin position="428"/>
        <end position="449"/>
    </location>
</feature>
<dbReference type="Pfam" id="PF01554">
    <property type="entry name" value="MatE"/>
    <property type="match status" value="2"/>
</dbReference>
<reference evidence="11 12" key="1">
    <citation type="submission" date="2017-03" db="EMBL/GenBank/DDBJ databases">
        <authorList>
            <person name="Afonso C.L."/>
            <person name="Miller P.J."/>
            <person name="Scott M.A."/>
            <person name="Spackman E."/>
            <person name="Goraichik I."/>
            <person name="Dimitrov K.M."/>
            <person name="Suarez D.L."/>
            <person name="Swayne D.E."/>
        </authorList>
    </citation>
    <scope>NUCLEOTIDE SEQUENCE [LARGE SCALE GENOMIC DNA]</scope>
    <source>
        <strain evidence="11 12">CECT 8620</strain>
    </source>
</reference>
<keyword evidence="3" id="KW-0050">Antiport</keyword>
<dbReference type="PANTHER" id="PTHR43298">
    <property type="entry name" value="MULTIDRUG RESISTANCE PROTEIN NORM-RELATED"/>
    <property type="match status" value="1"/>
</dbReference>
<dbReference type="OrthoDB" id="9780160at2"/>
<evidence type="ECO:0000256" key="7">
    <source>
        <dbReference type="ARBA" id="ARBA00023065"/>
    </source>
</evidence>
<feature type="transmembrane region" description="Helical" evidence="10">
    <location>
        <begin position="283"/>
        <end position="307"/>
    </location>
</feature>
<dbReference type="GO" id="GO:0005886">
    <property type="term" value="C:plasma membrane"/>
    <property type="evidence" value="ECO:0007669"/>
    <property type="project" value="UniProtKB-SubCell"/>
</dbReference>
<evidence type="ECO:0000256" key="8">
    <source>
        <dbReference type="ARBA" id="ARBA00023136"/>
    </source>
</evidence>
<dbReference type="GO" id="GO:0015297">
    <property type="term" value="F:antiporter activity"/>
    <property type="evidence" value="ECO:0007669"/>
    <property type="project" value="UniProtKB-KW"/>
</dbReference>
<feature type="transmembrane region" description="Helical" evidence="10">
    <location>
        <begin position="172"/>
        <end position="194"/>
    </location>
</feature>
<evidence type="ECO:0000256" key="6">
    <source>
        <dbReference type="ARBA" id="ARBA00022989"/>
    </source>
</evidence>
<feature type="transmembrane region" description="Helical" evidence="10">
    <location>
        <begin position="143"/>
        <end position="160"/>
    </location>
</feature>
<keyword evidence="5 10" id="KW-0812">Transmembrane</keyword>
<feature type="transmembrane region" description="Helical" evidence="10">
    <location>
        <begin position="104"/>
        <end position="123"/>
    </location>
</feature>
<evidence type="ECO:0000256" key="1">
    <source>
        <dbReference type="ARBA" id="ARBA00004429"/>
    </source>
</evidence>
<dbReference type="PANTHER" id="PTHR43298:SF2">
    <property type="entry name" value="FMN_FAD EXPORTER YEEO-RELATED"/>
    <property type="match status" value="1"/>
</dbReference>
<dbReference type="CDD" id="cd13131">
    <property type="entry name" value="MATE_NorM_like"/>
    <property type="match status" value="1"/>
</dbReference>
<feature type="transmembrane region" description="Helical" evidence="10">
    <location>
        <begin position="22"/>
        <end position="42"/>
    </location>
</feature>
<name>A0A1Y5SVR6_9RHOB</name>
<keyword evidence="7" id="KW-0406">Ion transport</keyword>
<proteinExistence type="predicted"/>
<keyword evidence="6 10" id="KW-1133">Transmembrane helix</keyword>
<dbReference type="NCBIfam" id="TIGR00797">
    <property type="entry name" value="matE"/>
    <property type="match status" value="1"/>
</dbReference>
<feature type="transmembrane region" description="Helical" evidence="10">
    <location>
        <begin position="62"/>
        <end position="83"/>
    </location>
</feature>
<evidence type="ECO:0000256" key="3">
    <source>
        <dbReference type="ARBA" id="ARBA00022449"/>
    </source>
</evidence>
<feature type="transmembrane region" description="Helical" evidence="10">
    <location>
        <begin position="206"/>
        <end position="227"/>
    </location>
</feature>
<feature type="transmembrane region" description="Helical" evidence="10">
    <location>
        <begin position="402"/>
        <end position="422"/>
    </location>
</feature>
<dbReference type="GO" id="GO:0042910">
    <property type="term" value="F:xenobiotic transmembrane transporter activity"/>
    <property type="evidence" value="ECO:0007669"/>
    <property type="project" value="InterPro"/>
</dbReference>
<sequence>MTVLPDPAPRSSRAPLVKRDDLRALLVLGLPLVGVQLAQFGVKLLDTIMLGWYDVTALAASVVGGGLAFVFLITLFGFGFALMPIVAAAEARGDEVVIRRATRMAIWLSVGCGLAVLPIMWQGGAILRALGQKPEVAALAQDYLRIFAFGVIPALVIAVLKSYLAALEKTAVSLWLTVGALVANGLMNYALIFGNWGAPEMGVQGAALASVIAQTVSMLLLAIYAGRVRPEHQLWVRFWRPDWHEMGLVFKLGWPIGLTSVAEVGLFTAASILVGWIGVIELAAHGIALDIAAACFMLHIGLAQAATVRAGAAFGRDDAEGLKRVARAALLLAGAVAVLVIVLFLGVGEHLVSVFLSRDDPQYGAVLATGTVLLGMAALFQLGDALQVTAVNLLRGMQDTRVPMAFAIFSYWGVGLSASYVFGFPLGLGAVGVWLGLAVGLLVAGVFLMHRFWVIQVPKVGVIR</sequence>
<dbReference type="Proteomes" id="UP000193862">
    <property type="component" value="Unassembled WGS sequence"/>
</dbReference>
<keyword evidence="2" id="KW-0813">Transport</keyword>
<dbReference type="AlphaFoldDB" id="A0A1Y5SVR6"/>
<feature type="transmembrane region" description="Helical" evidence="10">
    <location>
        <begin position="328"/>
        <end position="348"/>
    </location>
</feature>
<evidence type="ECO:0000256" key="10">
    <source>
        <dbReference type="SAM" id="Phobius"/>
    </source>
</evidence>
<feature type="transmembrane region" description="Helical" evidence="10">
    <location>
        <begin position="363"/>
        <end position="382"/>
    </location>
</feature>
<feature type="transmembrane region" description="Helical" evidence="10">
    <location>
        <begin position="248"/>
        <end position="277"/>
    </location>
</feature>
<comment type="subcellular location">
    <subcellularLocation>
        <location evidence="1">Cell inner membrane</location>
        <topology evidence="1">Multi-pass membrane protein</topology>
    </subcellularLocation>
</comment>
<dbReference type="RefSeq" id="WP_085836847.1">
    <property type="nucleotide sequence ID" value="NZ_FWFS01000007.1"/>
</dbReference>
<keyword evidence="8 10" id="KW-0472">Membrane</keyword>
<dbReference type="InterPro" id="IPR048279">
    <property type="entry name" value="MdtK-like"/>
</dbReference>